<dbReference type="STRING" id="162209.IJ22_26260"/>
<dbReference type="Gene3D" id="3.40.50.720">
    <property type="entry name" value="NAD(P)-binding Rossmann-like Domain"/>
    <property type="match status" value="1"/>
</dbReference>
<evidence type="ECO:0000313" key="4">
    <source>
        <dbReference type="Proteomes" id="UP000061660"/>
    </source>
</evidence>
<dbReference type="AlphaFoldDB" id="A0A0U2VTZ9"/>
<reference evidence="3 4" key="2">
    <citation type="journal article" date="2016" name="Genome Announc.">
        <title>Complete Genome Sequences of Two Interactive Moderate Thermophiles, Paenibacillus napthalenovorans 32O-Y and Paenibacillus sp. 32O-W.</title>
        <authorList>
            <person name="Butler R.R.III."/>
            <person name="Wang J."/>
            <person name="Stark B.C."/>
            <person name="Pombert J.F."/>
        </authorList>
    </citation>
    <scope>NUCLEOTIDE SEQUENCE [LARGE SCALE GENOMIC DNA]</scope>
    <source>
        <strain evidence="3 4">32O-Y</strain>
    </source>
</reference>
<dbReference type="OrthoDB" id="9804286at2"/>
<name>A0A0U2VTZ9_9BACL</name>
<dbReference type="PANTHER" id="PTHR10953">
    <property type="entry name" value="UBIQUITIN-ACTIVATING ENZYME E1"/>
    <property type="match status" value="1"/>
</dbReference>
<sequence>MEPNQNARYSRQMLFPPIGPSGQEKLSGSRVAIVGLGALGTVLANHMVRGGVGYLRCIDRDFVETSNLQRQMLYDEEDARNHMPKAVAAADKLKKVNSSVTIEPIVGDVHAYNAEELLSDVDIILDGTDNFQIRYLLNDVAVKHRIPWVYGGAVSSRGMFAAIRPYVTPCYRCLFPDPPAGRGETCDTVGVIGPIVHIVASYQAAEALKLMVGAEHHLNPYLEQFELWTNRHMQMDIRQGKHPDCPACGKGEFEFLYPAADSLEVFTALCGRDTVQITPRGGRSVNLEEEENVFRRIGKVERNPFLLRFHVGDYALVLFKDGRVLVQGTQDIDIAKSLYAKYISH</sequence>
<dbReference type="GO" id="GO:0004792">
    <property type="term" value="F:thiosulfate-cyanide sulfurtransferase activity"/>
    <property type="evidence" value="ECO:0007669"/>
    <property type="project" value="TreeGrafter"/>
</dbReference>
<dbReference type="KEGG" id="pnp:IJ22_26260"/>
<keyword evidence="4" id="KW-1185">Reference proteome</keyword>
<dbReference type="GO" id="GO:0008146">
    <property type="term" value="F:sulfotransferase activity"/>
    <property type="evidence" value="ECO:0007669"/>
    <property type="project" value="TreeGrafter"/>
</dbReference>
<dbReference type="CDD" id="cd00757">
    <property type="entry name" value="ThiF_MoeB_HesA_family"/>
    <property type="match status" value="1"/>
</dbReference>
<organism evidence="3 4">
    <name type="scientific">Paenibacillus naphthalenovorans</name>
    <dbReference type="NCBI Taxonomy" id="162209"/>
    <lineage>
        <taxon>Bacteria</taxon>
        <taxon>Bacillati</taxon>
        <taxon>Bacillota</taxon>
        <taxon>Bacilli</taxon>
        <taxon>Bacillales</taxon>
        <taxon>Paenibacillaceae</taxon>
        <taxon>Paenibacillus</taxon>
    </lineage>
</organism>
<reference evidence="4" key="1">
    <citation type="submission" date="2015-12" db="EMBL/GenBank/DDBJ databases">
        <title>Complete genome sequences of two moderately thermophilic Paenibacillus species.</title>
        <authorList>
            <person name="Butler R.III."/>
            <person name="Wang J."/>
            <person name="Stark B.C."/>
            <person name="Pombert J.-F."/>
        </authorList>
    </citation>
    <scope>NUCLEOTIDE SEQUENCE [LARGE SCALE GENOMIC DNA]</scope>
    <source>
        <strain evidence="4">32O-Y</strain>
    </source>
</reference>
<dbReference type="Proteomes" id="UP000061660">
    <property type="component" value="Chromosome"/>
</dbReference>
<dbReference type="InterPro" id="IPR035985">
    <property type="entry name" value="Ubiquitin-activating_enz"/>
</dbReference>
<dbReference type="GO" id="GO:0008641">
    <property type="term" value="F:ubiquitin-like modifier activating enzyme activity"/>
    <property type="evidence" value="ECO:0007669"/>
    <property type="project" value="InterPro"/>
</dbReference>
<gene>
    <name evidence="3" type="ORF">IJ22_26260</name>
</gene>
<dbReference type="PATRIC" id="fig|162209.4.peg.2795"/>
<evidence type="ECO:0000256" key="1">
    <source>
        <dbReference type="ARBA" id="ARBA00009919"/>
    </source>
</evidence>
<dbReference type="EMBL" id="CP013652">
    <property type="protein sequence ID" value="ALS22999.1"/>
    <property type="molecule type" value="Genomic_DNA"/>
</dbReference>
<accession>A0A0U2VTZ9</accession>
<dbReference type="Pfam" id="PF00899">
    <property type="entry name" value="ThiF"/>
    <property type="match status" value="1"/>
</dbReference>
<dbReference type="SUPFAM" id="SSF69572">
    <property type="entry name" value="Activating enzymes of the ubiquitin-like proteins"/>
    <property type="match status" value="1"/>
</dbReference>
<dbReference type="GO" id="GO:0016779">
    <property type="term" value="F:nucleotidyltransferase activity"/>
    <property type="evidence" value="ECO:0007669"/>
    <property type="project" value="TreeGrafter"/>
</dbReference>
<dbReference type="InterPro" id="IPR045886">
    <property type="entry name" value="ThiF/MoeB/HesA"/>
</dbReference>
<dbReference type="RefSeq" id="WP_062409074.1">
    <property type="nucleotide sequence ID" value="NZ_CP013652.1"/>
</dbReference>
<dbReference type="GO" id="GO:0005829">
    <property type="term" value="C:cytosol"/>
    <property type="evidence" value="ECO:0007669"/>
    <property type="project" value="TreeGrafter"/>
</dbReference>
<evidence type="ECO:0000259" key="2">
    <source>
        <dbReference type="Pfam" id="PF00899"/>
    </source>
</evidence>
<feature type="domain" description="THIF-type NAD/FAD binding fold" evidence="2">
    <location>
        <begin position="9"/>
        <end position="247"/>
    </location>
</feature>
<evidence type="ECO:0000313" key="3">
    <source>
        <dbReference type="EMBL" id="ALS22999.1"/>
    </source>
</evidence>
<dbReference type="InterPro" id="IPR000594">
    <property type="entry name" value="ThiF_NAD_FAD-bd"/>
</dbReference>
<dbReference type="PANTHER" id="PTHR10953:SF102">
    <property type="entry name" value="ADENYLYLTRANSFERASE AND SULFURTRANSFERASE MOCS3"/>
    <property type="match status" value="1"/>
</dbReference>
<dbReference type="FunFam" id="3.40.50.720:FF:000080">
    <property type="entry name" value="Thiazole biosynthesis adenylyltransferase ThiF"/>
    <property type="match status" value="1"/>
</dbReference>
<protein>
    <submittedName>
        <fullName evidence="3">Thiamine biosynthesis protein ThiF</fullName>
    </submittedName>
</protein>
<proteinExistence type="inferred from homology"/>
<comment type="similarity">
    <text evidence="1">Belongs to the HesA/MoeB/ThiF family.</text>
</comment>